<dbReference type="PANTHER" id="PTHR12677:SF59">
    <property type="entry name" value="GOLGI APPARATUS MEMBRANE PROTEIN TVP38-RELATED"/>
    <property type="match status" value="1"/>
</dbReference>
<accession>A0ABW4JDH1</accession>
<dbReference type="PANTHER" id="PTHR12677">
    <property type="entry name" value="GOLGI APPARATUS MEMBRANE PROTEIN TVP38-RELATED"/>
    <property type="match status" value="1"/>
</dbReference>
<comment type="caution">
    <text evidence="8">The sequence shown here is derived from an EMBL/GenBank/DDBJ whole genome shotgun (WGS) entry which is preliminary data.</text>
</comment>
<sequence length="217" mass="24140">MQRSRHFLRILAFLFILASLGIVRLPLASWVHEIGGTGLRGDLMWMGAMAVAAVLPIPSEPIMTASLQTNGLVVGTLNDLCGVMLGALLLFGVGRLAAGVVDAAFARPPFSTWRLRAETALADGRFWVLVALQLLPIPFLVVNLLLGALREVKFWPFLFASLLGFAPYQIVWALLFIGWKHAGVWWQFALVILLALGVYLWLHRFGRRQKARRQAER</sequence>
<feature type="domain" description="VTT" evidence="7">
    <location>
        <begin position="57"/>
        <end position="175"/>
    </location>
</feature>
<evidence type="ECO:0000256" key="2">
    <source>
        <dbReference type="ARBA" id="ARBA00022475"/>
    </source>
</evidence>
<organism evidence="8 9">
    <name type="scientific">Alicyclobacillus fodiniaquatilis</name>
    <dbReference type="NCBI Taxonomy" id="1661150"/>
    <lineage>
        <taxon>Bacteria</taxon>
        <taxon>Bacillati</taxon>
        <taxon>Bacillota</taxon>
        <taxon>Bacilli</taxon>
        <taxon>Bacillales</taxon>
        <taxon>Alicyclobacillaceae</taxon>
        <taxon>Alicyclobacillus</taxon>
    </lineage>
</organism>
<evidence type="ECO:0000256" key="3">
    <source>
        <dbReference type="ARBA" id="ARBA00022692"/>
    </source>
</evidence>
<feature type="transmembrane region" description="Helical" evidence="6">
    <location>
        <begin position="43"/>
        <end position="59"/>
    </location>
</feature>
<comment type="similarity">
    <text evidence="6">Belongs to the TVP38/TMEM64 family.</text>
</comment>
<dbReference type="InterPro" id="IPR032816">
    <property type="entry name" value="VTT_dom"/>
</dbReference>
<dbReference type="Pfam" id="PF09335">
    <property type="entry name" value="VTT_dom"/>
    <property type="match status" value="1"/>
</dbReference>
<keyword evidence="9" id="KW-1185">Reference proteome</keyword>
<feature type="transmembrane region" description="Helical" evidence="6">
    <location>
        <begin position="126"/>
        <end position="146"/>
    </location>
</feature>
<feature type="transmembrane region" description="Helical" evidence="6">
    <location>
        <begin position="80"/>
        <end position="106"/>
    </location>
</feature>
<protein>
    <recommendedName>
        <fullName evidence="6">TVP38/TMEM64 family membrane protein</fullName>
    </recommendedName>
</protein>
<evidence type="ECO:0000256" key="1">
    <source>
        <dbReference type="ARBA" id="ARBA00004651"/>
    </source>
</evidence>
<proteinExistence type="inferred from homology"/>
<evidence type="ECO:0000256" key="5">
    <source>
        <dbReference type="ARBA" id="ARBA00023136"/>
    </source>
</evidence>
<keyword evidence="5 6" id="KW-0472">Membrane</keyword>
<feature type="transmembrane region" description="Helical" evidence="6">
    <location>
        <begin position="185"/>
        <end position="202"/>
    </location>
</feature>
<keyword evidence="3 6" id="KW-0812">Transmembrane</keyword>
<keyword evidence="2 6" id="KW-1003">Cell membrane</keyword>
<gene>
    <name evidence="8" type="ORF">ACFSB2_01370</name>
</gene>
<reference evidence="9" key="1">
    <citation type="journal article" date="2019" name="Int. J. Syst. Evol. Microbiol.">
        <title>The Global Catalogue of Microorganisms (GCM) 10K type strain sequencing project: providing services to taxonomists for standard genome sequencing and annotation.</title>
        <authorList>
            <consortium name="The Broad Institute Genomics Platform"/>
            <consortium name="The Broad Institute Genome Sequencing Center for Infectious Disease"/>
            <person name="Wu L."/>
            <person name="Ma J."/>
        </authorList>
    </citation>
    <scope>NUCLEOTIDE SEQUENCE [LARGE SCALE GENOMIC DNA]</scope>
    <source>
        <strain evidence="9">CGMCC 1.12286</strain>
    </source>
</reference>
<feature type="transmembrane region" description="Helical" evidence="6">
    <location>
        <begin position="7"/>
        <end position="31"/>
    </location>
</feature>
<dbReference type="Proteomes" id="UP001597079">
    <property type="component" value="Unassembled WGS sequence"/>
</dbReference>
<comment type="subcellular location">
    <subcellularLocation>
        <location evidence="1 6">Cell membrane</location>
        <topology evidence="1 6">Multi-pass membrane protein</topology>
    </subcellularLocation>
</comment>
<evidence type="ECO:0000313" key="9">
    <source>
        <dbReference type="Proteomes" id="UP001597079"/>
    </source>
</evidence>
<name>A0ABW4JDH1_9BACL</name>
<evidence type="ECO:0000313" key="8">
    <source>
        <dbReference type="EMBL" id="MFD1673373.1"/>
    </source>
</evidence>
<dbReference type="InterPro" id="IPR015414">
    <property type="entry name" value="TMEM64"/>
</dbReference>
<feature type="transmembrane region" description="Helical" evidence="6">
    <location>
        <begin position="158"/>
        <end position="179"/>
    </location>
</feature>
<dbReference type="EMBL" id="JBHUCX010000004">
    <property type="protein sequence ID" value="MFD1673373.1"/>
    <property type="molecule type" value="Genomic_DNA"/>
</dbReference>
<evidence type="ECO:0000256" key="6">
    <source>
        <dbReference type="RuleBase" id="RU366058"/>
    </source>
</evidence>
<evidence type="ECO:0000256" key="4">
    <source>
        <dbReference type="ARBA" id="ARBA00022989"/>
    </source>
</evidence>
<evidence type="ECO:0000259" key="7">
    <source>
        <dbReference type="Pfam" id="PF09335"/>
    </source>
</evidence>
<dbReference type="RefSeq" id="WP_377940754.1">
    <property type="nucleotide sequence ID" value="NZ_JBHUCX010000004.1"/>
</dbReference>
<keyword evidence="4 6" id="KW-1133">Transmembrane helix</keyword>